<dbReference type="Gene3D" id="3.30.565.10">
    <property type="entry name" value="Histidine kinase-like ATPase, C-terminal domain"/>
    <property type="match status" value="1"/>
</dbReference>
<feature type="transmembrane region" description="Helical" evidence="9">
    <location>
        <begin position="12"/>
        <end position="35"/>
    </location>
</feature>
<evidence type="ECO:0000256" key="4">
    <source>
        <dbReference type="ARBA" id="ARBA00022679"/>
    </source>
</evidence>
<evidence type="ECO:0000256" key="3">
    <source>
        <dbReference type="ARBA" id="ARBA00022553"/>
    </source>
</evidence>
<organism evidence="12 13">
    <name type="scientific">Paenibacillus sedimenti</name>
    <dbReference type="NCBI Taxonomy" id="2770274"/>
    <lineage>
        <taxon>Bacteria</taxon>
        <taxon>Bacillati</taxon>
        <taxon>Bacillota</taxon>
        <taxon>Bacilli</taxon>
        <taxon>Bacillales</taxon>
        <taxon>Paenibacillaceae</taxon>
        <taxon>Paenibacillus</taxon>
    </lineage>
</organism>
<dbReference type="GO" id="GO:0046983">
    <property type="term" value="F:protein dimerization activity"/>
    <property type="evidence" value="ECO:0007669"/>
    <property type="project" value="InterPro"/>
</dbReference>
<dbReference type="Pfam" id="PF02518">
    <property type="entry name" value="HATPase_c"/>
    <property type="match status" value="1"/>
</dbReference>
<evidence type="ECO:0000256" key="1">
    <source>
        <dbReference type="ARBA" id="ARBA00000085"/>
    </source>
</evidence>
<evidence type="ECO:0000256" key="9">
    <source>
        <dbReference type="SAM" id="Phobius"/>
    </source>
</evidence>
<accession>A0A926KSH0</accession>
<comment type="catalytic activity">
    <reaction evidence="1">
        <text>ATP + protein L-histidine = ADP + protein N-phospho-L-histidine.</text>
        <dbReference type="EC" id="2.7.13.3"/>
    </reaction>
</comment>
<feature type="transmembrane region" description="Helical" evidence="9">
    <location>
        <begin position="118"/>
        <end position="138"/>
    </location>
</feature>
<dbReference type="InterPro" id="IPR003594">
    <property type="entry name" value="HATPase_dom"/>
</dbReference>
<evidence type="ECO:0000259" key="10">
    <source>
        <dbReference type="Pfam" id="PF02518"/>
    </source>
</evidence>
<dbReference type="PANTHER" id="PTHR24421:SF10">
    <property type="entry name" value="NITRATE_NITRITE SENSOR PROTEIN NARQ"/>
    <property type="match status" value="1"/>
</dbReference>
<keyword evidence="4" id="KW-0808">Transferase</keyword>
<dbReference type="GO" id="GO:0005524">
    <property type="term" value="F:ATP binding"/>
    <property type="evidence" value="ECO:0007669"/>
    <property type="project" value="UniProtKB-KW"/>
</dbReference>
<dbReference type="Proteomes" id="UP000650466">
    <property type="component" value="Unassembled WGS sequence"/>
</dbReference>
<dbReference type="AlphaFoldDB" id="A0A926KSH0"/>
<dbReference type="Pfam" id="PF07730">
    <property type="entry name" value="HisKA_3"/>
    <property type="match status" value="1"/>
</dbReference>
<dbReference type="RefSeq" id="WP_188175156.1">
    <property type="nucleotide sequence ID" value="NZ_JACVVD010000004.1"/>
</dbReference>
<dbReference type="InterPro" id="IPR050482">
    <property type="entry name" value="Sensor_HK_TwoCompSys"/>
</dbReference>
<proteinExistence type="predicted"/>
<reference evidence="12" key="1">
    <citation type="submission" date="2020-09" db="EMBL/GenBank/DDBJ databases">
        <title>Draft Genome Sequence of Paenibacillus sp. WST5.</title>
        <authorList>
            <person name="Bao Z."/>
        </authorList>
    </citation>
    <scope>NUCLEOTIDE SEQUENCE</scope>
    <source>
        <strain evidence="12">WST5</strain>
    </source>
</reference>
<feature type="transmembrane region" description="Helical" evidence="9">
    <location>
        <begin position="41"/>
        <end position="61"/>
    </location>
</feature>
<evidence type="ECO:0000256" key="8">
    <source>
        <dbReference type="ARBA" id="ARBA00023012"/>
    </source>
</evidence>
<dbReference type="EMBL" id="JACVVD010000004">
    <property type="protein sequence ID" value="MBD0381374.1"/>
    <property type="molecule type" value="Genomic_DNA"/>
</dbReference>
<keyword evidence="6 12" id="KW-0418">Kinase</keyword>
<protein>
    <recommendedName>
        <fullName evidence="2">histidine kinase</fullName>
        <ecNumber evidence="2">2.7.13.3</ecNumber>
    </recommendedName>
</protein>
<dbReference type="EC" id="2.7.13.3" evidence="2"/>
<feature type="domain" description="Signal transduction histidine kinase subgroup 3 dimerisation and phosphoacceptor" evidence="11">
    <location>
        <begin position="196"/>
        <end position="261"/>
    </location>
</feature>
<keyword evidence="9" id="KW-0812">Transmembrane</keyword>
<keyword evidence="3" id="KW-0597">Phosphoprotein</keyword>
<dbReference type="Gene3D" id="1.20.5.1930">
    <property type="match status" value="1"/>
</dbReference>
<dbReference type="PANTHER" id="PTHR24421">
    <property type="entry name" value="NITRATE/NITRITE SENSOR PROTEIN NARX-RELATED"/>
    <property type="match status" value="1"/>
</dbReference>
<keyword evidence="13" id="KW-1185">Reference proteome</keyword>
<evidence type="ECO:0000256" key="6">
    <source>
        <dbReference type="ARBA" id="ARBA00022777"/>
    </source>
</evidence>
<name>A0A926KSH0_9BACL</name>
<evidence type="ECO:0000256" key="2">
    <source>
        <dbReference type="ARBA" id="ARBA00012438"/>
    </source>
</evidence>
<evidence type="ECO:0000313" key="13">
    <source>
        <dbReference type="Proteomes" id="UP000650466"/>
    </source>
</evidence>
<evidence type="ECO:0000259" key="11">
    <source>
        <dbReference type="Pfam" id="PF07730"/>
    </source>
</evidence>
<keyword evidence="9" id="KW-0472">Membrane</keyword>
<keyword evidence="9" id="KW-1133">Transmembrane helix</keyword>
<evidence type="ECO:0000256" key="5">
    <source>
        <dbReference type="ARBA" id="ARBA00022741"/>
    </source>
</evidence>
<dbReference type="InterPro" id="IPR036890">
    <property type="entry name" value="HATPase_C_sf"/>
</dbReference>
<sequence length="392" mass="44886">MELERRVSAVEPLIHCLVNYFRIAFILMLCSMYAFTHNQSHGPVLFFTIVSALGFCINHILYRYLANNKYSLIVLSVDFCLAASYGFIYLQENYPDQLLVGMVGLVLFMRHKGRFITVGWLLLLSVYWTALLIIQSMHKDFLDWIYVLITFSFVLFASVIGALVRYYQEARDEATGLNGQLYAYMQQAEKLAAEQERNRIAREIHDNVGHSMTALLVQLQAVRKLQHIAPDESSAAMVKCELLARTALQDLRISVRAMQPEEWSEYSLKQSLERLIHDFKEITGIQVLLETEGDLEPLREPIRLSIFRIVQEALTNVRKHGNASVVTIHLDIRTDSIQFSIRDNGGATEHWKEGFGIKNMRKRVEEYGGLLAASSEPGIGFQLQVRIPMNLH</sequence>
<keyword evidence="7" id="KW-0067">ATP-binding</keyword>
<dbReference type="SUPFAM" id="SSF55874">
    <property type="entry name" value="ATPase domain of HSP90 chaperone/DNA topoisomerase II/histidine kinase"/>
    <property type="match status" value="1"/>
</dbReference>
<feature type="domain" description="Histidine kinase/HSP90-like ATPase" evidence="10">
    <location>
        <begin position="305"/>
        <end position="389"/>
    </location>
</feature>
<dbReference type="GO" id="GO:0016020">
    <property type="term" value="C:membrane"/>
    <property type="evidence" value="ECO:0007669"/>
    <property type="project" value="InterPro"/>
</dbReference>
<evidence type="ECO:0000256" key="7">
    <source>
        <dbReference type="ARBA" id="ARBA00022840"/>
    </source>
</evidence>
<feature type="transmembrane region" description="Helical" evidence="9">
    <location>
        <begin position="144"/>
        <end position="164"/>
    </location>
</feature>
<keyword evidence="5" id="KW-0547">Nucleotide-binding</keyword>
<gene>
    <name evidence="12" type="ORF">ICC18_14705</name>
</gene>
<dbReference type="GO" id="GO:0000155">
    <property type="term" value="F:phosphorelay sensor kinase activity"/>
    <property type="evidence" value="ECO:0007669"/>
    <property type="project" value="InterPro"/>
</dbReference>
<dbReference type="InterPro" id="IPR011712">
    <property type="entry name" value="Sig_transdc_His_kin_sub3_dim/P"/>
</dbReference>
<comment type="caution">
    <text evidence="12">The sequence shown here is derived from an EMBL/GenBank/DDBJ whole genome shotgun (WGS) entry which is preliminary data.</text>
</comment>
<keyword evidence="8" id="KW-0902">Two-component regulatory system</keyword>
<dbReference type="CDD" id="cd16917">
    <property type="entry name" value="HATPase_UhpB-NarQ-NarX-like"/>
    <property type="match status" value="1"/>
</dbReference>
<evidence type="ECO:0000313" key="12">
    <source>
        <dbReference type="EMBL" id="MBD0381374.1"/>
    </source>
</evidence>